<proteinExistence type="predicted"/>
<sequence length="40" mass="4558">MGGVTYKPEVYKLPMVSMHYEPIEYGMCGRISDGTGLYRK</sequence>
<dbReference type="AlphaFoldDB" id="A1BYT5"/>
<reference evidence="1" key="1">
    <citation type="journal article" date="2007" name="J. Bacteriol.">
        <title>Complete sequence analysis of novel plasmids from emetic and periodontal Bacillus cereus isolates reveals a common evolutionary history among the B. cereus-group plasmids, including Bacillus anthracis pXO1.</title>
        <authorList>
            <person name="Rasko D.A."/>
            <person name="Rosovitz M.J."/>
            <person name="Okstad O.A."/>
            <person name="Fouts D.E."/>
            <person name="Jiang L."/>
            <person name="Cer R.Z."/>
            <person name="Kolsto A.B."/>
            <person name="Gill S.R."/>
            <person name="Ravel J."/>
        </authorList>
    </citation>
    <scope>NUCLEOTIDE SEQUENCE</scope>
    <source>
        <strain evidence="1">AH187</strain>
        <plasmid evidence="1">pCER270</plasmid>
    </source>
</reference>
<keyword evidence="1" id="KW-0614">Plasmid</keyword>
<evidence type="ECO:0000313" key="1">
    <source>
        <dbReference type="EMBL" id="ABK00611.1"/>
    </source>
</evidence>
<geneLocation type="plasmid" evidence="1">
    <name>pCER270</name>
</geneLocation>
<dbReference type="EMBL" id="DQ889676">
    <property type="protein sequence ID" value="ABK00611.1"/>
    <property type="molecule type" value="Genomic_DNA"/>
</dbReference>
<name>A1BYT5_BACCE</name>
<accession>A1BYT5</accession>
<gene>
    <name evidence="1" type="ORF">BcAH187_pCER270_0147</name>
</gene>
<organism evidence="1">
    <name type="scientific">Bacillus cereus</name>
    <dbReference type="NCBI Taxonomy" id="1396"/>
    <lineage>
        <taxon>Bacteria</taxon>
        <taxon>Bacillati</taxon>
        <taxon>Bacillota</taxon>
        <taxon>Bacilli</taxon>
        <taxon>Bacillales</taxon>
        <taxon>Bacillaceae</taxon>
        <taxon>Bacillus</taxon>
        <taxon>Bacillus cereus group</taxon>
    </lineage>
</organism>
<protein>
    <submittedName>
        <fullName evidence="1">Uncharacterized protein</fullName>
    </submittedName>
</protein>